<dbReference type="SUPFAM" id="SSF53098">
    <property type="entry name" value="Ribonuclease H-like"/>
    <property type="match status" value="1"/>
</dbReference>
<dbReference type="Proteomes" id="UP001054945">
    <property type="component" value="Unassembled WGS sequence"/>
</dbReference>
<sequence length="211" mass="23611">MKEDGSTTSNLQETYSEILTFHFPCSAIVKYAKMERSPQHDFVPVTSLELEAVNEGIKPKKASESKPTIDPPWNRHIINWKVFDNDIRGFSIYTDGSKLNNQTGCALVVFINGHEEEHLLCKLNAEATVFMAELKAIETAVNLIVSCGIINATIITNSRSALLALGNPLNTSPYVSKVKRLYRNIYIPLTLCGPELMSAQLVMRRLMPMPR</sequence>
<keyword evidence="2" id="KW-1185">Reference proteome</keyword>
<comment type="caution">
    <text evidence="1">The sequence shown here is derived from an EMBL/GenBank/DDBJ whole genome shotgun (WGS) entry which is preliminary data.</text>
</comment>
<evidence type="ECO:0000313" key="1">
    <source>
        <dbReference type="EMBL" id="GIX71195.1"/>
    </source>
</evidence>
<dbReference type="CDD" id="cd09276">
    <property type="entry name" value="Rnase_HI_RT_non_LTR"/>
    <property type="match status" value="1"/>
</dbReference>
<dbReference type="InterPro" id="IPR036397">
    <property type="entry name" value="RNaseH_sf"/>
</dbReference>
<organism evidence="1 2">
    <name type="scientific">Caerostris extrusa</name>
    <name type="common">Bark spider</name>
    <name type="synonym">Caerostris bankana</name>
    <dbReference type="NCBI Taxonomy" id="172846"/>
    <lineage>
        <taxon>Eukaryota</taxon>
        <taxon>Metazoa</taxon>
        <taxon>Ecdysozoa</taxon>
        <taxon>Arthropoda</taxon>
        <taxon>Chelicerata</taxon>
        <taxon>Arachnida</taxon>
        <taxon>Araneae</taxon>
        <taxon>Araneomorphae</taxon>
        <taxon>Entelegynae</taxon>
        <taxon>Araneoidea</taxon>
        <taxon>Araneidae</taxon>
        <taxon>Caerostris</taxon>
    </lineage>
</organism>
<dbReference type="EMBL" id="BPLR01019732">
    <property type="protein sequence ID" value="GIX71195.1"/>
    <property type="molecule type" value="Genomic_DNA"/>
</dbReference>
<dbReference type="InterPro" id="IPR012337">
    <property type="entry name" value="RNaseH-like_sf"/>
</dbReference>
<accession>A0AAV4MH69</accession>
<dbReference type="AlphaFoldDB" id="A0AAV4MH69"/>
<dbReference type="GO" id="GO:0003676">
    <property type="term" value="F:nucleic acid binding"/>
    <property type="evidence" value="ECO:0007669"/>
    <property type="project" value="InterPro"/>
</dbReference>
<gene>
    <name evidence="1" type="ORF">CEXT_318851</name>
</gene>
<evidence type="ECO:0008006" key="3">
    <source>
        <dbReference type="Google" id="ProtNLM"/>
    </source>
</evidence>
<protein>
    <recommendedName>
        <fullName evidence="3">RNase H type-1 domain-containing protein</fullName>
    </recommendedName>
</protein>
<proteinExistence type="predicted"/>
<reference evidence="1 2" key="1">
    <citation type="submission" date="2021-06" db="EMBL/GenBank/DDBJ databases">
        <title>Caerostris extrusa draft genome.</title>
        <authorList>
            <person name="Kono N."/>
            <person name="Arakawa K."/>
        </authorList>
    </citation>
    <scope>NUCLEOTIDE SEQUENCE [LARGE SCALE GENOMIC DNA]</scope>
</reference>
<dbReference type="Gene3D" id="3.30.420.10">
    <property type="entry name" value="Ribonuclease H-like superfamily/Ribonuclease H"/>
    <property type="match status" value="1"/>
</dbReference>
<evidence type="ECO:0000313" key="2">
    <source>
        <dbReference type="Proteomes" id="UP001054945"/>
    </source>
</evidence>
<name>A0AAV4MH69_CAEEX</name>